<dbReference type="PROSITE" id="PS51197">
    <property type="entry name" value="HTH_RRF2_2"/>
    <property type="match status" value="1"/>
</dbReference>
<organism evidence="2 3">
    <name type="scientific">candidate division WWE3 bacterium CG06_land_8_20_14_3_00_42_16</name>
    <dbReference type="NCBI Taxonomy" id="1975083"/>
    <lineage>
        <taxon>Bacteria</taxon>
        <taxon>Katanobacteria</taxon>
    </lineage>
</organism>
<dbReference type="InterPro" id="IPR036390">
    <property type="entry name" value="WH_DNA-bd_sf"/>
</dbReference>
<sequence>MKVSTKVRYATSAILDIALFGQEKAVSISIISRRQKISKDYLEQLFRKLKIAQIITSQKGVYGGYKLNRKPEDITLKNIFEAVGEPTKPVFCLTDITACQNAKSCLTRTFWQELEQSINKFLQEKTIAELMIR</sequence>
<dbReference type="NCBIfam" id="TIGR00738">
    <property type="entry name" value="rrf2_super"/>
    <property type="match status" value="1"/>
</dbReference>
<comment type="caution">
    <text evidence="2">The sequence shown here is derived from an EMBL/GenBank/DDBJ whole genome shotgun (WGS) entry which is preliminary data.</text>
</comment>
<dbReference type="Proteomes" id="UP000229916">
    <property type="component" value="Unassembled WGS sequence"/>
</dbReference>
<dbReference type="PANTHER" id="PTHR33221">
    <property type="entry name" value="WINGED HELIX-TURN-HELIX TRANSCRIPTIONAL REGULATOR, RRF2 FAMILY"/>
    <property type="match status" value="1"/>
</dbReference>
<reference evidence="3" key="1">
    <citation type="submission" date="2017-09" db="EMBL/GenBank/DDBJ databases">
        <title>Depth-based differentiation of microbial function through sediment-hosted aquifers and enrichment of novel symbionts in the deep terrestrial subsurface.</title>
        <authorList>
            <person name="Probst A.J."/>
            <person name="Ladd B."/>
            <person name="Jarett J.K."/>
            <person name="Geller-Mcgrath D.E."/>
            <person name="Sieber C.M.K."/>
            <person name="Emerson J.B."/>
            <person name="Anantharaman K."/>
            <person name="Thomas B.C."/>
            <person name="Malmstrom R."/>
            <person name="Stieglmeier M."/>
            <person name="Klingl A."/>
            <person name="Woyke T."/>
            <person name="Ryan C.M."/>
            <person name="Banfield J.F."/>
        </authorList>
    </citation>
    <scope>NUCLEOTIDE SEQUENCE [LARGE SCALE GENOMIC DNA]</scope>
</reference>
<evidence type="ECO:0000313" key="3">
    <source>
        <dbReference type="Proteomes" id="UP000229916"/>
    </source>
</evidence>
<dbReference type="Pfam" id="PF02082">
    <property type="entry name" value="Rrf2"/>
    <property type="match status" value="1"/>
</dbReference>
<dbReference type="EMBL" id="PEWD01000035">
    <property type="protein sequence ID" value="PIU69031.1"/>
    <property type="molecule type" value="Genomic_DNA"/>
</dbReference>
<evidence type="ECO:0000256" key="1">
    <source>
        <dbReference type="ARBA" id="ARBA00023125"/>
    </source>
</evidence>
<proteinExistence type="predicted"/>
<dbReference type="InterPro" id="IPR000944">
    <property type="entry name" value="Tscrpt_reg_Rrf2"/>
</dbReference>
<accession>A0A2M7ANR3</accession>
<dbReference type="PANTHER" id="PTHR33221:SF5">
    <property type="entry name" value="HTH-TYPE TRANSCRIPTIONAL REGULATOR ISCR"/>
    <property type="match status" value="1"/>
</dbReference>
<name>A0A2M7ANR3_UNCKA</name>
<dbReference type="Gene3D" id="1.10.10.10">
    <property type="entry name" value="Winged helix-like DNA-binding domain superfamily/Winged helix DNA-binding domain"/>
    <property type="match status" value="1"/>
</dbReference>
<dbReference type="GO" id="GO:0003677">
    <property type="term" value="F:DNA binding"/>
    <property type="evidence" value="ECO:0007669"/>
    <property type="project" value="UniProtKB-KW"/>
</dbReference>
<dbReference type="AlphaFoldDB" id="A0A2M7ANR3"/>
<protein>
    <submittedName>
        <fullName evidence="2">[Fe-S]-binding protein</fullName>
    </submittedName>
</protein>
<dbReference type="InterPro" id="IPR036388">
    <property type="entry name" value="WH-like_DNA-bd_sf"/>
</dbReference>
<gene>
    <name evidence="2" type="ORF">COS81_01630</name>
</gene>
<dbReference type="GO" id="GO:0003700">
    <property type="term" value="F:DNA-binding transcription factor activity"/>
    <property type="evidence" value="ECO:0007669"/>
    <property type="project" value="TreeGrafter"/>
</dbReference>
<dbReference type="SUPFAM" id="SSF46785">
    <property type="entry name" value="Winged helix' DNA-binding domain"/>
    <property type="match status" value="1"/>
</dbReference>
<evidence type="ECO:0000313" key="2">
    <source>
        <dbReference type="EMBL" id="PIU69031.1"/>
    </source>
</evidence>
<keyword evidence="1" id="KW-0238">DNA-binding</keyword>
<dbReference type="GO" id="GO:0005829">
    <property type="term" value="C:cytosol"/>
    <property type="evidence" value="ECO:0007669"/>
    <property type="project" value="TreeGrafter"/>
</dbReference>